<gene>
    <name evidence="7" type="ORF">ESCO_006101</name>
</gene>
<evidence type="ECO:0000313" key="7">
    <source>
        <dbReference type="EMBL" id="KOS20187.1"/>
    </source>
</evidence>
<feature type="compositionally biased region" description="Low complexity" evidence="5">
    <location>
        <begin position="64"/>
        <end position="78"/>
    </location>
</feature>
<dbReference type="STRING" id="150374.A0A0M8MZR0"/>
<dbReference type="Proteomes" id="UP000053831">
    <property type="component" value="Unassembled WGS sequence"/>
</dbReference>
<dbReference type="AlphaFoldDB" id="A0A0M8MZR0"/>
<dbReference type="EMBL" id="LGSR01000018">
    <property type="protein sequence ID" value="KOS20187.1"/>
    <property type="molecule type" value="Genomic_DNA"/>
</dbReference>
<dbReference type="SUPFAM" id="SSF47095">
    <property type="entry name" value="HMG-box"/>
    <property type="match status" value="2"/>
</dbReference>
<feature type="compositionally biased region" description="Basic residues" evidence="5">
    <location>
        <begin position="79"/>
        <end position="121"/>
    </location>
</feature>
<evidence type="ECO:0000256" key="5">
    <source>
        <dbReference type="SAM" id="MobiDB-lite"/>
    </source>
</evidence>
<evidence type="ECO:0000256" key="4">
    <source>
        <dbReference type="PROSITE-ProRule" id="PRU00267"/>
    </source>
</evidence>
<dbReference type="InterPro" id="IPR051762">
    <property type="entry name" value="UBF1"/>
</dbReference>
<dbReference type="Gene3D" id="1.10.30.10">
    <property type="entry name" value="High mobility group box domain"/>
    <property type="match status" value="2"/>
</dbReference>
<dbReference type="PANTHER" id="PTHR46318:SF3">
    <property type="entry name" value="UPSTREAM BINDING TRANSCRIPTION FACTOR"/>
    <property type="match status" value="1"/>
</dbReference>
<reference evidence="7 8" key="1">
    <citation type="submission" date="2015-07" db="EMBL/GenBank/DDBJ databases">
        <title>The genome of the fungus Escovopsis weberi, a specialized disease agent of ant agriculture.</title>
        <authorList>
            <person name="de Man T.J."/>
            <person name="Stajich J.E."/>
            <person name="Kubicek C.P."/>
            <person name="Chenthamara K."/>
            <person name="Atanasova L."/>
            <person name="Druzhinina I.S."/>
            <person name="Birnbaum S."/>
            <person name="Barribeau S.M."/>
            <person name="Teiling C."/>
            <person name="Suen G."/>
            <person name="Currie C."/>
            <person name="Gerardo N.M."/>
        </authorList>
    </citation>
    <scope>NUCLEOTIDE SEQUENCE [LARGE SCALE GENOMIC DNA]</scope>
</reference>
<feature type="domain" description="HMG box" evidence="6">
    <location>
        <begin position="246"/>
        <end position="310"/>
    </location>
</feature>
<feature type="DNA-binding region" description="HMG box" evidence="4">
    <location>
        <begin position="146"/>
        <end position="210"/>
    </location>
</feature>
<proteinExistence type="predicted"/>
<organism evidence="7 8">
    <name type="scientific">Escovopsis weberi</name>
    <dbReference type="NCBI Taxonomy" id="150374"/>
    <lineage>
        <taxon>Eukaryota</taxon>
        <taxon>Fungi</taxon>
        <taxon>Dikarya</taxon>
        <taxon>Ascomycota</taxon>
        <taxon>Pezizomycotina</taxon>
        <taxon>Sordariomycetes</taxon>
        <taxon>Hypocreomycetidae</taxon>
        <taxon>Hypocreales</taxon>
        <taxon>Hypocreaceae</taxon>
        <taxon>Escovopsis</taxon>
    </lineage>
</organism>
<dbReference type="PROSITE" id="PS50118">
    <property type="entry name" value="HMG_BOX_2"/>
    <property type="match status" value="2"/>
</dbReference>
<dbReference type="Pfam" id="PF00505">
    <property type="entry name" value="HMG_box"/>
    <property type="match status" value="1"/>
</dbReference>
<sequence>MSTSLATRRLLLVSRAAPLRSTARVVLPRVASLALLRDAGVDAVRPFTVHALMRAAAAAATATAKKAGSKSKSAGKTAATKKKPAAAKKKPAAKAKAKKPKAKKAVRKRAVKKVVKKKKRVPLTEEQKEKREILKLKKMALFKGPARRPYTAWTVYVAQQVRKGEGVPIAEQMASLGSSFKNLPEAEKQNLQSIADANKADNEKALSNWIKSFPVEVIYMANRARKTLGKKLDKARVFLIHDARLPHRALTAYSRFLQERFDRQSGASNAEVFKEVGEQWRGLTDQEKAPYLERASAEAEKSSAVLKELKQKATAYWKEQAQAAA</sequence>
<dbReference type="InterPro" id="IPR036910">
    <property type="entry name" value="HMG_box_dom_sf"/>
</dbReference>
<comment type="caution">
    <text evidence="7">The sequence shown here is derived from an EMBL/GenBank/DDBJ whole genome shotgun (WGS) entry which is preliminary data.</text>
</comment>
<comment type="subcellular location">
    <subcellularLocation>
        <location evidence="1">Nucleus</location>
    </subcellularLocation>
</comment>
<evidence type="ECO:0000259" key="6">
    <source>
        <dbReference type="PROSITE" id="PS50118"/>
    </source>
</evidence>
<dbReference type="SMART" id="SM00398">
    <property type="entry name" value="HMG"/>
    <property type="match status" value="2"/>
</dbReference>
<feature type="DNA-binding region" description="HMG box" evidence="4">
    <location>
        <begin position="246"/>
        <end position="310"/>
    </location>
</feature>
<dbReference type="PANTHER" id="PTHR46318">
    <property type="entry name" value="UPSTREAM BINDING TRANSCRIPTION FACTOR"/>
    <property type="match status" value="1"/>
</dbReference>
<evidence type="ECO:0000256" key="3">
    <source>
        <dbReference type="ARBA" id="ARBA00023242"/>
    </source>
</evidence>
<accession>A0A0M8MZR0</accession>
<evidence type="ECO:0000256" key="2">
    <source>
        <dbReference type="ARBA" id="ARBA00023125"/>
    </source>
</evidence>
<dbReference type="CDD" id="cd00084">
    <property type="entry name" value="HMG-box_SF"/>
    <property type="match status" value="1"/>
</dbReference>
<keyword evidence="3 4" id="KW-0539">Nucleus</keyword>
<dbReference type="GO" id="GO:0005634">
    <property type="term" value="C:nucleus"/>
    <property type="evidence" value="ECO:0007669"/>
    <property type="project" value="UniProtKB-SubCell"/>
</dbReference>
<dbReference type="OrthoDB" id="1919336at2759"/>
<keyword evidence="8" id="KW-1185">Reference proteome</keyword>
<evidence type="ECO:0000313" key="8">
    <source>
        <dbReference type="Proteomes" id="UP000053831"/>
    </source>
</evidence>
<feature type="domain" description="HMG box" evidence="6">
    <location>
        <begin position="146"/>
        <end position="210"/>
    </location>
</feature>
<keyword evidence="2 4" id="KW-0238">DNA-binding</keyword>
<name>A0A0M8MZR0_ESCWE</name>
<protein>
    <submittedName>
        <fullName evidence="7">Non-histone chromosomal protein 6</fullName>
    </submittedName>
</protein>
<dbReference type="InterPro" id="IPR009071">
    <property type="entry name" value="HMG_box_dom"/>
</dbReference>
<dbReference type="GO" id="GO:0003677">
    <property type="term" value="F:DNA binding"/>
    <property type="evidence" value="ECO:0007669"/>
    <property type="project" value="UniProtKB-UniRule"/>
</dbReference>
<evidence type="ECO:0000256" key="1">
    <source>
        <dbReference type="ARBA" id="ARBA00004123"/>
    </source>
</evidence>
<feature type="region of interest" description="Disordered" evidence="5">
    <location>
        <begin position="64"/>
        <end position="123"/>
    </location>
</feature>